<feature type="compositionally biased region" description="Basic and acidic residues" evidence="4">
    <location>
        <begin position="244"/>
        <end position="271"/>
    </location>
</feature>
<feature type="domain" description="PPPDE" evidence="5">
    <location>
        <begin position="29"/>
        <end position="171"/>
    </location>
</feature>
<keyword evidence="7" id="KW-1185">Reference proteome</keyword>
<evidence type="ECO:0000256" key="2">
    <source>
        <dbReference type="ARBA" id="ARBA00022670"/>
    </source>
</evidence>
<evidence type="ECO:0000313" key="7">
    <source>
        <dbReference type="Proteomes" id="UP001373714"/>
    </source>
</evidence>
<dbReference type="GO" id="GO:0016579">
    <property type="term" value="P:protein deubiquitination"/>
    <property type="evidence" value="ECO:0007669"/>
    <property type="project" value="TreeGrafter"/>
</dbReference>
<comment type="caution">
    <text evidence="6">The sequence shown here is derived from an EMBL/GenBank/DDBJ whole genome shotgun (WGS) entry which is preliminary data.</text>
</comment>
<dbReference type="InterPro" id="IPR042266">
    <property type="entry name" value="PPPDE_sf"/>
</dbReference>
<dbReference type="PROSITE" id="PS51858">
    <property type="entry name" value="PPPDE"/>
    <property type="match status" value="1"/>
</dbReference>
<evidence type="ECO:0000256" key="4">
    <source>
        <dbReference type="SAM" id="MobiDB-lite"/>
    </source>
</evidence>
<feature type="compositionally biased region" description="Basic and acidic residues" evidence="4">
    <location>
        <begin position="1"/>
        <end position="11"/>
    </location>
</feature>
<dbReference type="GO" id="GO:0006508">
    <property type="term" value="P:proteolysis"/>
    <property type="evidence" value="ECO:0007669"/>
    <property type="project" value="UniProtKB-KW"/>
</dbReference>
<dbReference type="SMART" id="SM01179">
    <property type="entry name" value="DUF862"/>
    <property type="match status" value="1"/>
</dbReference>
<proteinExistence type="inferred from homology"/>
<gene>
    <name evidence="6" type="ORF">TWF730_001126</name>
</gene>
<sequence>MASSQDARRNSEAGAMLIGPRRNSDSPSTAVTINVYDLLPPGKLSTVFWHMGVGLLHTGVAIGEREYAFGGHDRRGITGVYYLKPKQEPPGATFRTSIIHAHVSYTPDQIHDTLVEVSQEFLGTSYNVLTRNCNHFTSYLCEKLTGKPAPKWINRAASIGVALPCVVPQAWVRPPECEEEDQLNPEDFEDESEWEDDIDDDRFGLGDSDAEGEAGNGNGNDARPKASHGIPPSSSSGETVVTKETGRIEDMKAVRRSDENGRLLPKSERAILEQTVD</sequence>
<evidence type="ECO:0000259" key="5">
    <source>
        <dbReference type="PROSITE" id="PS51858"/>
    </source>
</evidence>
<accession>A0AAV9VNN1</accession>
<reference evidence="6 7" key="1">
    <citation type="submission" date="2019-10" db="EMBL/GenBank/DDBJ databases">
        <authorList>
            <person name="Palmer J.M."/>
        </authorList>
    </citation>
    <scope>NUCLEOTIDE SEQUENCE [LARGE SCALE GENOMIC DNA]</scope>
    <source>
        <strain evidence="6 7">TWF730</strain>
    </source>
</reference>
<comment type="similarity">
    <text evidence="1">Belongs to the DeSI family.</text>
</comment>
<dbReference type="EMBL" id="JAVHNS010000001">
    <property type="protein sequence ID" value="KAK6363706.1"/>
    <property type="molecule type" value="Genomic_DNA"/>
</dbReference>
<dbReference type="Gene3D" id="3.90.1720.30">
    <property type="entry name" value="PPPDE domains"/>
    <property type="match status" value="1"/>
</dbReference>
<evidence type="ECO:0000256" key="1">
    <source>
        <dbReference type="ARBA" id="ARBA00008140"/>
    </source>
</evidence>
<evidence type="ECO:0000256" key="3">
    <source>
        <dbReference type="ARBA" id="ARBA00022801"/>
    </source>
</evidence>
<dbReference type="GO" id="GO:0101005">
    <property type="term" value="F:deubiquitinase activity"/>
    <property type="evidence" value="ECO:0007669"/>
    <property type="project" value="TreeGrafter"/>
</dbReference>
<feature type="compositionally biased region" description="Acidic residues" evidence="4">
    <location>
        <begin position="177"/>
        <end position="200"/>
    </location>
</feature>
<organism evidence="6 7">
    <name type="scientific">Orbilia blumenaviensis</name>
    <dbReference type="NCBI Taxonomy" id="1796055"/>
    <lineage>
        <taxon>Eukaryota</taxon>
        <taxon>Fungi</taxon>
        <taxon>Dikarya</taxon>
        <taxon>Ascomycota</taxon>
        <taxon>Pezizomycotina</taxon>
        <taxon>Orbiliomycetes</taxon>
        <taxon>Orbiliales</taxon>
        <taxon>Orbiliaceae</taxon>
        <taxon>Orbilia</taxon>
    </lineage>
</organism>
<keyword evidence="2" id="KW-0645">Protease</keyword>
<name>A0AAV9VNN1_9PEZI</name>
<dbReference type="PANTHER" id="PTHR12378:SF80">
    <property type="entry name" value="IP06716P-RELATED"/>
    <property type="match status" value="1"/>
</dbReference>
<protein>
    <recommendedName>
        <fullName evidence="5">PPPDE domain-containing protein</fullName>
    </recommendedName>
</protein>
<dbReference type="AlphaFoldDB" id="A0AAV9VNN1"/>
<feature type="region of interest" description="Disordered" evidence="4">
    <location>
        <begin position="176"/>
        <end position="277"/>
    </location>
</feature>
<dbReference type="InterPro" id="IPR008580">
    <property type="entry name" value="PPPDE_dom"/>
</dbReference>
<keyword evidence="3" id="KW-0378">Hydrolase</keyword>
<dbReference type="Proteomes" id="UP001373714">
    <property type="component" value="Unassembled WGS sequence"/>
</dbReference>
<dbReference type="Pfam" id="PF05903">
    <property type="entry name" value="Peptidase_C97"/>
    <property type="match status" value="1"/>
</dbReference>
<feature type="region of interest" description="Disordered" evidence="4">
    <location>
        <begin position="1"/>
        <end position="26"/>
    </location>
</feature>
<dbReference type="PANTHER" id="PTHR12378">
    <property type="entry name" value="DESUMOYLATING ISOPEPTIDASE"/>
    <property type="match status" value="1"/>
</dbReference>
<evidence type="ECO:0000313" key="6">
    <source>
        <dbReference type="EMBL" id="KAK6363706.1"/>
    </source>
</evidence>